<dbReference type="GO" id="GO:0006353">
    <property type="term" value="P:DNA-templated transcription termination"/>
    <property type="evidence" value="ECO:0007669"/>
    <property type="project" value="InterPro"/>
</dbReference>
<dbReference type="EMBL" id="MPKY01000001">
    <property type="protein sequence ID" value="OJS99526.1"/>
    <property type="molecule type" value="Genomic_DNA"/>
</dbReference>
<dbReference type="Gene3D" id="3.40.50.300">
    <property type="entry name" value="P-loop containing nucleotide triphosphate hydrolases"/>
    <property type="match status" value="2"/>
</dbReference>
<dbReference type="RefSeq" id="WP_228703920.1">
    <property type="nucleotide sequence ID" value="NZ_MPKY01000001.1"/>
</dbReference>
<comment type="caution">
    <text evidence="1">The sequence shown here is derived from an EMBL/GenBank/DDBJ whole genome shotgun (WGS) entry which is preliminary data.</text>
</comment>
<keyword evidence="2" id="KW-1185">Reference proteome</keyword>
<proteinExistence type="predicted"/>
<evidence type="ECO:0000313" key="2">
    <source>
        <dbReference type="Proteomes" id="UP000183986"/>
    </source>
</evidence>
<dbReference type="InterPro" id="IPR004665">
    <property type="entry name" value="Term_rho"/>
</dbReference>
<dbReference type="GO" id="GO:0008186">
    <property type="term" value="F:ATP-dependent activity, acting on RNA"/>
    <property type="evidence" value="ECO:0007669"/>
    <property type="project" value="InterPro"/>
</dbReference>
<name>A0A1M2UW17_MARNT</name>
<dbReference type="AlphaFoldDB" id="A0A1M2UW17"/>
<dbReference type="GO" id="GO:0005524">
    <property type="term" value="F:ATP binding"/>
    <property type="evidence" value="ECO:0007669"/>
    <property type="project" value="InterPro"/>
</dbReference>
<accession>A0A1M2UW17</accession>
<protein>
    <recommendedName>
        <fullName evidence="3">Transcription termination factor Rho</fullName>
    </recommendedName>
</protein>
<dbReference type="PANTHER" id="PTHR46425">
    <property type="entry name" value="TRANSCRIPTION TERMINATION FACTOR RHO"/>
    <property type="match status" value="1"/>
</dbReference>
<dbReference type="SUPFAM" id="SSF52540">
    <property type="entry name" value="P-loop containing nucleoside triphosphate hydrolases"/>
    <property type="match status" value="1"/>
</dbReference>
<dbReference type="GO" id="GO:0003723">
    <property type="term" value="F:RNA binding"/>
    <property type="evidence" value="ECO:0007669"/>
    <property type="project" value="InterPro"/>
</dbReference>
<sequence length="192" mass="20895">MDLITPIGMGQRGLIGAPPGAGKPTILKDICQAVGKAYRLSRVFNAERKSSGRTMSGGIDARAMEMPSRLFGAARNIENGSSLTILATVLVDTGSRMDQVIFEEFKGTGNMELVLSRDVASQRIFPALDISKSSTRREELLLDRKYLDKIRALRRALGGLKPLEGTRKLVELLEKYPANAELLNSISGTDTD</sequence>
<dbReference type="InterPro" id="IPR027417">
    <property type="entry name" value="P-loop_NTPase"/>
</dbReference>
<dbReference type="Proteomes" id="UP000183986">
    <property type="component" value="Unassembled WGS sequence"/>
</dbReference>
<reference evidence="1" key="1">
    <citation type="submission" date="2016-11" db="EMBL/GenBank/DDBJ databases">
        <title>Draft Genome Sequence of Marinobacter hydrocarbonoclasticus strain STW2, a polyaromatic aromatic hydrocarbon degrading and denitrifying bacterium from rhizosphere of Seagrass Enhalus acodoides.</title>
        <authorList>
            <person name="Ling J."/>
            <person name="Dong J."/>
        </authorList>
    </citation>
    <scope>NUCLEOTIDE SEQUENCE [LARGE SCALE GENOMIC DNA]</scope>
    <source>
        <strain evidence="1">STW2</strain>
    </source>
</reference>
<organism evidence="1 2">
    <name type="scientific">Marinobacter nauticus</name>
    <name type="common">Marinobacter hydrocarbonoclasticus</name>
    <name type="synonym">Marinobacter aquaeolei</name>
    <dbReference type="NCBI Taxonomy" id="2743"/>
    <lineage>
        <taxon>Bacteria</taxon>
        <taxon>Pseudomonadati</taxon>
        <taxon>Pseudomonadota</taxon>
        <taxon>Gammaproteobacteria</taxon>
        <taxon>Pseudomonadales</taxon>
        <taxon>Marinobacteraceae</taxon>
        <taxon>Marinobacter</taxon>
    </lineage>
</organism>
<gene>
    <name evidence="1" type="ORF">BEE62_05170</name>
</gene>
<evidence type="ECO:0000313" key="1">
    <source>
        <dbReference type="EMBL" id="OJS99526.1"/>
    </source>
</evidence>
<evidence type="ECO:0008006" key="3">
    <source>
        <dbReference type="Google" id="ProtNLM"/>
    </source>
</evidence>
<dbReference type="PANTHER" id="PTHR46425:SF1">
    <property type="entry name" value="TRANSCRIPTION TERMINATION FACTOR RHO"/>
    <property type="match status" value="1"/>
</dbReference>